<protein>
    <submittedName>
        <fullName evidence="3">Glucose-1-dehydrogenase</fullName>
    </submittedName>
</protein>
<dbReference type="InterPro" id="IPR002347">
    <property type="entry name" value="SDR_fam"/>
</dbReference>
<dbReference type="OrthoDB" id="9805904at2"/>
<keyword evidence="4" id="KW-1185">Reference proteome</keyword>
<evidence type="ECO:0000313" key="4">
    <source>
        <dbReference type="Proteomes" id="UP000033695"/>
    </source>
</evidence>
<accession>A0A0F4KNV4</accession>
<evidence type="ECO:0000313" key="3">
    <source>
        <dbReference type="EMBL" id="KJY48357.1"/>
    </source>
</evidence>
<dbReference type="AlphaFoldDB" id="A0A0F4KNV4"/>
<dbReference type="PRINTS" id="PR00081">
    <property type="entry name" value="GDHRDH"/>
</dbReference>
<proteinExistence type="inferred from homology"/>
<name>A0A0F4KNV4_9LACO</name>
<organism evidence="3 4">
    <name type="scientific">Bombilactobacillus mellis</name>
    <dbReference type="NCBI Taxonomy" id="1218508"/>
    <lineage>
        <taxon>Bacteria</taxon>
        <taxon>Bacillati</taxon>
        <taxon>Bacillota</taxon>
        <taxon>Bacilli</taxon>
        <taxon>Lactobacillales</taxon>
        <taxon>Lactobacillaceae</taxon>
        <taxon>Bombilactobacillus</taxon>
    </lineage>
</organism>
<comment type="caution">
    <text evidence="3">The sequence shown here is derived from an EMBL/GenBank/DDBJ whole genome shotgun (WGS) entry which is preliminary data.</text>
</comment>
<dbReference type="NCBIfam" id="NF006493">
    <property type="entry name" value="PRK08936.1"/>
    <property type="match status" value="1"/>
</dbReference>
<comment type="similarity">
    <text evidence="1">Belongs to the short-chain dehydrogenases/reductases (SDR) family.</text>
</comment>
<dbReference type="InterPro" id="IPR036291">
    <property type="entry name" value="NAD(P)-bd_dom_sf"/>
</dbReference>
<evidence type="ECO:0000256" key="1">
    <source>
        <dbReference type="ARBA" id="ARBA00006484"/>
    </source>
</evidence>
<dbReference type="GO" id="GO:0008206">
    <property type="term" value="P:bile acid metabolic process"/>
    <property type="evidence" value="ECO:0007669"/>
    <property type="project" value="UniProtKB-ARBA"/>
</dbReference>
<reference evidence="3 4" key="1">
    <citation type="submission" date="2014-12" db="EMBL/GenBank/DDBJ databases">
        <title>Comparative genomics of the lactic acid bacteria isolated from the honey bee gut.</title>
        <authorList>
            <person name="Ellegaard K.M."/>
            <person name="Tamarit D."/>
            <person name="Javelind E."/>
            <person name="Olofsson T."/>
            <person name="Andersson S.G."/>
            <person name="Vasquez A."/>
        </authorList>
    </citation>
    <scope>NUCLEOTIDE SEQUENCE [LARGE SCALE GENOMIC DNA]</scope>
    <source>
        <strain evidence="3 4">Hon2</strain>
    </source>
</reference>
<sequence>MYSDLKDQVAVITGSSRGIGRAIAERLAQEQMKVIINYHSNQQEAQEVVEQIEQHGGQAVAVQGDVSQEDDVQNLLHTALQTFGKLDIWINNAGVEKYIPTEKMTLAEWQKVIDINLNGLFLGSMTAIRYFLQHNQIGNVINVSSVHERIPWPGFTNYAVSKSGGKMFTQTIALEYAKRKIRVNSIAPGAINTPINAEKLADAANQKETIALIPMERIGKPEEVAAAAAWLASKESSYVTGATIFVDGGMTLYPAFAEGKG</sequence>
<dbReference type="RefSeq" id="WP_045923244.1">
    <property type="nucleotide sequence ID" value="NZ_JBHTHW010000005.1"/>
</dbReference>
<dbReference type="Gene3D" id="3.40.50.720">
    <property type="entry name" value="NAD(P)-binding Rossmann-like Domain"/>
    <property type="match status" value="1"/>
</dbReference>
<dbReference type="STRING" id="1218508.JG29_14170"/>
<dbReference type="PANTHER" id="PTHR42879:SF2">
    <property type="entry name" value="3-OXOACYL-[ACYL-CARRIER-PROTEIN] REDUCTASE FABG"/>
    <property type="match status" value="1"/>
</dbReference>
<keyword evidence="2" id="KW-0560">Oxidoreductase</keyword>
<dbReference type="PANTHER" id="PTHR42879">
    <property type="entry name" value="3-OXOACYL-(ACYL-CARRIER-PROTEIN) REDUCTASE"/>
    <property type="match status" value="1"/>
</dbReference>
<dbReference type="InterPro" id="IPR020904">
    <property type="entry name" value="Sc_DH/Rdtase_CS"/>
</dbReference>
<gene>
    <name evidence="3" type="ORF">JG29_14170</name>
</gene>
<dbReference type="NCBIfam" id="NF009466">
    <property type="entry name" value="PRK12826.1-2"/>
    <property type="match status" value="1"/>
</dbReference>
<dbReference type="FunFam" id="3.40.50.720:FF:000084">
    <property type="entry name" value="Short-chain dehydrogenase reductase"/>
    <property type="match status" value="1"/>
</dbReference>
<dbReference type="NCBIfam" id="NF005559">
    <property type="entry name" value="PRK07231.1"/>
    <property type="match status" value="1"/>
</dbReference>
<dbReference type="InterPro" id="IPR050259">
    <property type="entry name" value="SDR"/>
</dbReference>
<dbReference type="HOGENOM" id="CLU_010194_1_3_9"/>
<dbReference type="EMBL" id="JXBZ01000009">
    <property type="protein sequence ID" value="KJY48357.1"/>
    <property type="molecule type" value="Genomic_DNA"/>
</dbReference>
<dbReference type="Proteomes" id="UP000033695">
    <property type="component" value="Unassembled WGS sequence"/>
</dbReference>
<dbReference type="Pfam" id="PF13561">
    <property type="entry name" value="adh_short_C2"/>
    <property type="match status" value="1"/>
</dbReference>
<dbReference type="SUPFAM" id="SSF51735">
    <property type="entry name" value="NAD(P)-binding Rossmann-fold domains"/>
    <property type="match status" value="1"/>
</dbReference>
<dbReference type="PROSITE" id="PS00061">
    <property type="entry name" value="ADH_SHORT"/>
    <property type="match status" value="1"/>
</dbReference>
<dbReference type="GO" id="GO:0016491">
    <property type="term" value="F:oxidoreductase activity"/>
    <property type="evidence" value="ECO:0007669"/>
    <property type="project" value="UniProtKB-KW"/>
</dbReference>
<dbReference type="PRINTS" id="PR00080">
    <property type="entry name" value="SDRFAMILY"/>
</dbReference>
<dbReference type="PATRIC" id="fig|1218508.4.peg.1409"/>
<evidence type="ECO:0000256" key="2">
    <source>
        <dbReference type="ARBA" id="ARBA00023002"/>
    </source>
</evidence>